<organism evidence="2">
    <name type="scientific">hydrothermal vent metagenome</name>
    <dbReference type="NCBI Taxonomy" id="652676"/>
    <lineage>
        <taxon>unclassified sequences</taxon>
        <taxon>metagenomes</taxon>
        <taxon>ecological metagenomes</taxon>
    </lineage>
</organism>
<feature type="domain" description="YhdP central" evidence="1">
    <location>
        <begin position="45"/>
        <end position="382"/>
    </location>
</feature>
<accession>A0A3B0RB72</accession>
<feature type="non-terminal residue" evidence="2">
    <location>
        <position position="1"/>
    </location>
</feature>
<evidence type="ECO:0000313" key="2">
    <source>
        <dbReference type="EMBL" id="VAV89522.1"/>
    </source>
</evidence>
<evidence type="ECO:0000259" key="1">
    <source>
        <dbReference type="Pfam" id="PF13116"/>
    </source>
</evidence>
<protein>
    <recommendedName>
        <fullName evidence="1">YhdP central domain-containing protein</fullName>
    </recommendedName>
</protein>
<dbReference type="AlphaFoldDB" id="A0A3B0RB72"/>
<gene>
    <name evidence="2" type="ORF">MNBD_ALPHA05-2440</name>
</gene>
<proteinExistence type="predicted"/>
<reference evidence="2" key="1">
    <citation type="submission" date="2018-06" db="EMBL/GenBank/DDBJ databases">
        <authorList>
            <person name="Zhirakovskaya E."/>
        </authorList>
    </citation>
    <scope>NUCLEOTIDE SEQUENCE</scope>
</reference>
<name>A0A3B0RB72_9ZZZZ</name>
<sequence length="636" mass="67729">QFDPAKNEFIIEHFAFDVKRSSGALNGAVNLQFGDDVRKPEWVGFDLEGEAVTLNIPSRMRAPLLIDKAAVSGGYHVADRRIDLSDIALSLVDVTAGGNFSMSFPRAGEDGAKPSPGVDAQISIDGALDPERLLKLWPLGMAMGARDWVEDRLEAAVIENINAEMALAEGAVVKGLPVPDEALTVSFDVHGAKAYFVKQMTPLTAGVGSGVLRGNSFLLKATSGRVGAVAISEAEVEFPVFTPKWQPTYIRFLATGKSEDMLGVLDQKPMLLMSKINLDPDQFHGKARARIEIMRPNKRDVPAKDYRYSGKASFEAMRITGVTGDAELTDAKGRIDLKPRSVTITAEARLSEAPIDIVWRQNFFEEDGPSSFLIAGTVDSSTGDLFGISSRQYIRGPVTFTANALGKIGNFETLEATADFENAVLTIDALDWRKPAGAPAVGTVRATFTDGGVDIEDIELTGDGVAVSGSLQFKDGALATAAFPQFELKDAASLNLSAERKPTGVFAVTAIGDFLLAAPILEQLVSGASGGGANDDGAALNWGPGLYLTARIDKMRMRENVDYNNVSLDLWRDATTLQALDLTAFSAGGAPLKVVLSHTGEDEGPGQSVEARTSALGEMLRAVFGYKSISGGEGSM</sequence>
<dbReference type="InterPro" id="IPR025263">
    <property type="entry name" value="YhdP_central"/>
</dbReference>
<feature type="non-terminal residue" evidence="2">
    <location>
        <position position="636"/>
    </location>
</feature>
<dbReference type="EMBL" id="UOEH01000011">
    <property type="protein sequence ID" value="VAV89522.1"/>
    <property type="molecule type" value="Genomic_DNA"/>
</dbReference>
<dbReference type="Pfam" id="PF13116">
    <property type="entry name" value="YhdP"/>
    <property type="match status" value="1"/>
</dbReference>